<organism evidence="5 6">
    <name type="scientific">Zonotrichia albicollis</name>
    <name type="common">White-throated sparrow</name>
    <name type="synonym">Fringilla albicollis</name>
    <dbReference type="NCBI Taxonomy" id="44394"/>
    <lineage>
        <taxon>Eukaryota</taxon>
        <taxon>Metazoa</taxon>
        <taxon>Chordata</taxon>
        <taxon>Craniata</taxon>
        <taxon>Vertebrata</taxon>
        <taxon>Euteleostomi</taxon>
        <taxon>Archelosauria</taxon>
        <taxon>Archosauria</taxon>
        <taxon>Dinosauria</taxon>
        <taxon>Saurischia</taxon>
        <taxon>Theropoda</taxon>
        <taxon>Coelurosauria</taxon>
        <taxon>Aves</taxon>
        <taxon>Neognathae</taxon>
        <taxon>Neoaves</taxon>
        <taxon>Telluraves</taxon>
        <taxon>Australaves</taxon>
        <taxon>Passeriformes</taxon>
        <taxon>Passerellidae</taxon>
        <taxon>Zonotrichia</taxon>
    </lineage>
</organism>
<keyword evidence="3" id="KW-1280">Immunoglobulin</keyword>
<dbReference type="InterPro" id="IPR013783">
    <property type="entry name" value="Ig-like_fold"/>
</dbReference>
<dbReference type="Proteomes" id="UP000694413">
    <property type="component" value="Unassembled WGS sequence"/>
</dbReference>
<dbReference type="InterPro" id="IPR013106">
    <property type="entry name" value="Ig_V-set"/>
</dbReference>
<dbReference type="InterPro" id="IPR050199">
    <property type="entry name" value="IgHV"/>
</dbReference>
<feature type="domain" description="Ig-like" evidence="4">
    <location>
        <begin position="25"/>
        <end position="131"/>
    </location>
</feature>
<dbReference type="Ensembl" id="ENSZALT00000003083.1">
    <property type="protein sequence ID" value="ENSZALP00000001678.1"/>
    <property type="gene ID" value="ENSZALG00000002012.1"/>
</dbReference>
<dbReference type="PANTHER" id="PTHR23266">
    <property type="entry name" value="IMMUNOGLOBULIN HEAVY CHAIN"/>
    <property type="match status" value="1"/>
</dbReference>
<dbReference type="Pfam" id="PF07686">
    <property type="entry name" value="V-set"/>
    <property type="match status" value="1"/>
</dbReference>
<proteinExistence type="predicted"/>
<keyword evidence="1" id="KW-0391">Immunity</keyword>
<evidence type="ECO:0000313" key="6">
    <source>
        <dbReference type="Proteomes" id="UP000694413"/>
    </source>
</evidence>
<name>A0A8D2M5D0_ZONAL</name>
<reference evidence="5" key="1">
    <citation type="submission" date="2025-08" db="UniProtKB">
        <authorList>
            <consortium name="Ensembl"/>
        </authorList>
    </citation>
    <scope>IDENTIFICATION</scope>
</reference>
<dbReference type="GO" id="GO:0019814">
    <property type="term" value="C:immunoglobulin complex"/>
    <property type="evidence" value="ECO:0007669"/>
    <property type="project" value="UniProtKB-KW"/>
</dbReference>
<dbReference type="SUPFAM" id="SSF48726">
    <property type="entry name" value="Immunoglobulin"/>
    <property type="match status" value="1"/>
</dbReference>
<evidence type="ECO:0000259" key="4">
    <source>
        <dbReference type="PROSITE" id="PS50835"/>
    </source>
</evidence>
<dbReference type="GO" id="GO:0002250">
    <property type="term" value="P:adaptive immune response"/>
    <property type="evidence" value="ECO:0007669"/>
    <property type="project" value="UniProtKB-KW"/>
</dbReference>
<keyword evidence="2" id="KW-1064">Adaptive immunity</keyword>
<dbReference type="SMART" id="SM00406">
    <property type="entry name" value="IGv"/>
    <property type="match status" value="1"/>
</dbReference>
<evidence type="ECO:0000256" key="3">
    <source>
        <dbReference type="ARBA" id="ARBA00043265"/>
    </source>
</evidence>
<evidence type="ECO:0000256" key="1">
    <source>
        <dbReference type="ARBA" id="ARBA00022859"/>
    </source>
</evidence>
<dbReference type="GO" id="GO:0005576">
    <property type="term" value="C:extracellular region"/>
    <property type="evidence" value="ECO:0007669"/>
    <property type="project" value="UniProtKB-ARBA"/>
</dbReference>
<accession>A0A8D2M5D0</accession>
<dbReference type="InterPro" id="IPR036179">
    <property type="entry name" value="Ig-like_dom_sf"/>
</dbReference>
<dbReference type="Gene3D" id="2.60.40.10">
    <property type="entry name" value="Immunoglobulins"/>
    <property type="match status" value="1"/>
</dbReference>
<sequence>SDSTLALLCSPRAASGTGQWVPLHPVLARTKGFIVPWLTVREGDEFTFEYSMKGDRMANYFMYWYRRGPRGSLEWICRGRYSYGECFQDRFKGRVENSQNNYTLQLLSAELGDAATYYCGAELPWSNSAAE</sequence>
<protein>
    <recommendedName>
        <fullName evidence="4">Ig-like domain-containing protein</fullName>
    </recommendedName>
</protein>
<reference evidence="5" key="2">
    <citation type="submission" date="2025-09" db="UniProtKB">
        <authorList>
            <consortium name="Ensembl"/>
        </authorList>
    </citation>
    <scope>IDENTIFICATION</scope>
</reference>
<evidence type="ECO:0000256" key="2">
    <source>
        <dbReference type="ARBA" id="ARBA00023130"/>
    </source>
</evidence>
<dbReference type="AlphaFoldDB" id="A0A8D2M5D0"/>
<dbReference type="PROSITE" id="PS50835">
    <property type="entry name" value="IG_LIKE"/>
    <property type="match status" value="1"/>
</dbReference>
<dbReference type="InterPro" id="IPR007110">
    <property type="entry name" value="Ig-like_dom"/>
</dbReference>
<evidence type="ECO:0000313" key="5">
    <source>
        <dbReference type="Ensembl" id="ENSZALP00000001678.1"/>
    </source>
</evidence>
<keyword evidence="6" id="KW-1185">Reference proteome</keyword>